<dbReference type="EMBL" id="CP090169">
    <property type="protein sequence ID" value="UJO19972.1"/>
    <property type="molecule type" value="Genomic_DNA"/>
</dbReference>
<protein>
    <submittedName>
        <fullName evidence="1">Uncharacterized protein</fullName>
    </submittedName>
</protein>
<reference evidence="1" key="1">
    <citation type="submission" date="2021-12" db="EMBL/GenBank/DDBJ databases">
        <authorList>
            <person name="Zaccaron A."/>
            <person name="Stergiopoulos I."/>
        </authorList>
    </citation>
    <scope>NUCLEOTIDE SEQUENCE</scope>
    <source>
        <strain evidence="1">Race5_Kim</strain>
    </source>
</reference>
<sequence length="276" mass="31052">MASAKIQQKLFRWRIVPRETWVIDSSLTQGDRLVFKVPAEDDTGQRLVVAKEKEFVFERSGFWDEGTFQATALLFKRAMEERLTRYMNGRYGSWQSMFLKNPPCKKATIRIDFRCKQRADVDVSITVEDTAGVTFRTLLREVFDAKRPGTKCTYSVFHRSNIWPKRQDLSLEDKSLREVLQELSAKHGAATVGSWPSVLARGVVCPEDRLREEMGRGAGIPSMCGPDEAGDARTPYVGGSQTGGKRCLESLQHGFISIDHTENGDRIAPEASVPCS</sequence>
<proteinExistence type="predicted"/>
<evidence type="ECO:0000313" key="1">
    <source>
        <dbReference type="EMBL" id="UJO19972.1"/>
    </source>
</evidence>
<keyword evidence="2" id="KW-1185">Reference proteome</keyword>
<dbReference type="KEGG" id="ffu:CLAFUR5_10600"/>
<evidence type="ECO:0000313" key="2">
    <source>
        <dbReference type="Proteomes" id="UP000756132"/>
    </source>
</evidence>
<dbReference type="RefSeq" id="XP_047764338.1">
    <property type="nucleotide sequence ID" value="XM_047909748.1"/>
</dbReference>
<accession>A0A9Q8PCM8</accession>
<organism evidence="1 2">
    <name type="scientific">Passalora fulva</name>
    <name type="common">Tomato leaf mold</name>
    <name type="synonym">Cladosporium fulvum</name>
    <dbReference type="NCBI Taxonomy" id="5499"/>
    <lineage>
        <taxon>Eukaryota</taxon>
        <taxon>Fungi</taxon>
        <taxon>Dikarya</taxon>
        <taxon>Ascomycota</taxon>
        <taxon>Pezizomycotina</taxon>
        <taxon>Dothideomycetes</taxon>
        <taxon>Dothideomycetidae</taxon>
        <taxon>Mycosphaerellales</taxon>
        <taxon>Mycosphaerellaceae</taxon>
        <taxon>Fulvia</taxon>
    </lineage>
</organism>
<reference evidence="1" key="2">
    <citation type="journal article" date="2022" name="Microb. Genom.">
        <title>A chromosome-scale genome assembly of the tomato pathogen Cladosporium fulvum reveals a compartmentalized genome architecture and the presence of a dispensable chromosome.</title>
        <authorList>
            <person name="Zaccaron A.Z."/>
            <person name="Chen L.H."/>
            <person name="Samaras A."/>
            <person name="Stergiopoulos I."/>
        </authorList>
    </citation>
    <scope>NUCLEOTIDE SEQUENCE</scope>
    <source>
        <strain evidence="1">Race5_Kim</strain>
    </source>
</reference>
<dbReference type="GeneID" id="71990478"/>
<dbReference type="AlphaFoldDB" id="A0A9Q8PCM8"/>
<gene>
    <name evidence="1" type="ORF">CLAFUR5_10600</name>
</gene>
<dbReference type="Proteomes" id="UP000756132">
    <property type="component" value="Chromosome 7"/>
</dbReference>
<name>A0A9Q8PCM8_PASFU</name>